<feature type="compositionally biased region" description="Basic and acidic residues" evidence="1">
    <location>
        <begin position="1"/>
        <end position="17"/>
    </location>
</feature>
<reference evidence="3" key="1">
    <citation type="journal article" date="2021" name="BMC Genomics">
        <title>Chromosome-level genome assembly and manually-curated proteome of model necrotroph Parastagonospora nodorum Sn15 reveals a genome-wide trove of candidate effector homologs, and redundancy of virulence-related functions within an accessory chromosome.</title>
        <authorList>
            <person name="Bertazzoni S."/>
            <person name="Jones D.A.B."/>
            <person name="Phan H.T."/>
            <person name="Tan K.-C."/>
            <person name="Hane J.K."/>
        </authorList>
    </citation>
    <scope>NUCLEOTIDE SEQUENCE [LARGE SCALE GENOMIC DNA]</scope>
    <source>
        <strain evidence="3">SN15 / ATCC MYA-4574 / FGSC 10173)</strain>
    </source>
</reference>
<evidence type="ECO:0000256" key="1">
    <source>
        <dbReference type="SAM" id="MobiDB-lite"/>
    </source>
</evidence>
<protein>
    <submittedName>
        <fullName evidence="2">Uncharacterized protein</fullName>
    </submittedName>
</protein>
<sequence>MEEKEDGFSLARHVSDKDEADNEEKDERKDKEEDEYDVEGENSSLLASIPEESEFARLLREIHMFSCSTGSSTGSEKEKEDNDESEISQASELPEEQNGSSNASEVSLEERDEYELSRDELAAIYTKILVVIAVLTFVHKLWTRLSGMRGDGCKCECGATEV</sequence>
<dbReference type="AlphaFoldDB" id="A0A7U2F656"/>
<feature type="region of interest" description="Disordered" evidence="1">
    <location>
        <begin position="1"/>
        <end position="50"/>
    </location>
</feature>
<dbReference type="VEuPathDB" id="FungiDB:JI435_143530"/>
<dbReference type="EMBL" id="CP069031">
    <property type="protein sequence ID" value="QRC99443.1"/>
    <property type="molecule type" value="Genomic_DNA"/>
</dbReference>
<feature type="region of interest" description="Disordered" evidence="1">
    <location>
        <begin position="67"/>
        <end position="111"/>
    </location>
</feature>
<proteinExistence type="predicted"/>
<keyword evidence="3" id="KW-1185">Reference proteome</keyword>
<dbReference type="Proteomes" id="UP000663193">
    <property type="component" value="Chromosome 9"/>
</dbReference>
<evidence type="ECO:0000313" key="2">
    <source>
        <dbReference type="EMBL" id="QRC99443.1"/>
    </source>
</evidence>
<name>A0A7U2F656_PHANO</name>
<accession>A0A7U2F656</accession>
<feature type="compositionally biased region" description="Polar residues" evidence="1">
    <location>
        <begin position="87"/>
        <end position="105"/>
    </location>
</feature>
<evidence type="ECO:0000313" key="3">
    <source>
        <dbReference type="Proteomes" id="UP000663193"/>
    </source>
</evidence>
<gene>
    <name evidence="2" type="ORF">JI435_143530</name>
</gene>
<organism evidence="2 3">
    <name type="scientific">Phaeosphaeria nodorum (strain SN15 / ATCC MYA-4574 / FGSC 10173)</name>
    <name type="common">Glume blotch fungus</name>
    <name type="synonym">Parastagonospora nodorum</name>
    <dbReference type="NCBI Taxonomy" id="321614"/>
    <lineage>
        <taxon>Eukaryota</taxon>
        <taxon>Fungi</taxon>
        <taxon>Dikarya</taxon>
        <taxon>Ascomycota</taxon>
        <taxon>Pezizomycotina</taxon>
        <taxon>Dothideomycetes</taxon>
        <taxon>Pleosporomycetidae</taxon>
        <taxon>Pleosporales</taxon>
        <taxon>Pleosporineae</taxon>
        <taxon>Phaeosphaeriaceae</taxon>
        <taxon>Parastagonospora</taxon>
    </lineage>
</organism>